<feature type="active site" description="O-(5'-phospho-DNA)-tyrosine intermediate" evidence="6">
    <location>
        <position position="106"/>
    </location>
</feature>
<dbReference type="EC" id="5.99.1.3" evidence="9"/>
<feature type="region of interest" description="Disordered" evidence="7">
    <location>
        <begin position="659"/>
        <end position="793"/>
    </location>
</feature>
<proteinExistence type="inferred from homology"/>
<dbReference type="GO" id="GO:0003918">
    <property type="term" value="F:DNA topoisomerase type II (double strand cut, ATP-hydrolyzing) activity"/>
    <property type="evidence" value="ECO:0007669"/>
    <property type="project" value="UniProtKB-EC"/>
</dbReference>
<keyword evidence="4 6" id="KW-0238">DNA-binding</keyword>
<dbReference type="Gene3D" id="3.30.1360.40">
    <property type="match status" value="1"/>
</dbReference>
<dbReference type="SMART" id="SM00434">
    <property type="entry name" value="TOP4c"/>
    <property type="match status" value="1"/>
</dbReference>
<evidence type="ECO:0000256" key="2">
    <source>
        <dbReference type="ARBA" id="ARBA00008263"/>
    </source>
</evidence>
<evidence type="ECO:0000259" key="8">
    <source>
        <dbReference type="PROSITE" id="PS52040"/>
    </source>
</evidence>
<evidence type="ECO:0000256" key="6">
    <source>
        <dbReference type="PROSITE-ProRule" id="PRU01384"/>
    </source>
</evidence>
<name>A0A3P3XFY8_9SPIR</name>
<accession>A0A3P3XFY8</accession>
<dbReference type="SUPFAM" id="SSF56719">
    <property type="entry name" value="Type II DNA topoisomerase"/>
    <property type="match status" value="1"/>
</dbReference>
<comment type="similarity">
    <text evidence="2">Belongs to the type II topoisomerase GyrA/ParC subunit family.</text>
</comment>
<dbReference type="Gene3D" id="3.90.199.10">
    <property type="entry name" value="Topoisomerase II, domain 5"/>
    <property type="match status" value="1"/>
</dbReference>
<feature type="compositionally biased region" description="Basic and acidic residues" evidence="7">
    <location>
        <begin position="696"/>
        <end position="711"/>
    </location>
</feature>
<dbReference type="Gene3D" id="1.10.268.10">
    <property type="entry name" value="Topoisomerase, domain 3"/>
    <property type="match status" value="1"/>
</dbReference>
<comment type="catalytic activity">
    <reaction evidence="1 6">
        <text>ATP-dependent breakage, passage and rejoining of double-stranded DNA.</text>
        <dbReference type="EC" id="5.6.2.2"/>
    </reaction>
</comment>
<evidence type="ECO:0000256" key="4">
    <source>
        <dbReference type="ARBA" id="ARBA00023125"/>
    </source>
</evidence>
<dbReference type="GO" id="GO:0009330">
    <property type="term" value="C:DNA topoisomerase type II (double strand cut, ATP-hydrolyzing) complex"/>
    <property type="evidence" value="ECO:0007669"/>
    <property type="project" value="TreeGrafter"/>
</dbReference>
<dbReference type="GO" id="GO:0006265">
    <property type="term" value="P:DNA topological change"/>
    <property type="evidence" value="ECO:0007669"/>
    <property type="project" value="UniProtKB-UniRule"/>
</dbReference>
<dbReference type="Pfam" id="PF00521">
    <property type="entry name" value="DNA_topoisoIV"/>
    <property type="match status" value="1"/>
</dbReference>
<sequence length="793" mass="89868">MAYIKKLLTDNFLYYASYVIMDRAIPELDDGLKPVQRRILHSLFEMDDGKFHKVANVVGHCMKYHPHGDASIASALVYLANRGMFIETQGNFGNPITGDEASAPRYIECRCTQFAKEIFYRPKITRYVDSYDGRNKEPVVFPAKIPVVLMLGAEGIAVGMSTKILPHNPVEVLKAEIACLQGKPFALLPDFPTGGIVDCSEYAEGTGKVRVRALLDTSDPKKIVIKEIPFGSTTESLIASIEEATRLGHLKIASISDFTTDKVEIEIKLARGVYAQDIVDALYAFTECERSISCNCLVIRDEKPTLTTVSEIVRYHAGKLLNLLRQELELERDELRAEIFARTLERIFIEERIYKSIESKRTSDSVIKAVIDGFKPFSKELKQAIGTEDVEHLLKIPIRRISLYDIERAQNEMEKIQQQLSEIDKHLNNLVEFAIDVLKTYIKMLEANWPRRTKIKTYKKIEARAVARHDIALRYDAEAGYVGTEVSGEKVLEVSAYDKILVLRKNGIYTVLPLPDRIFVGQELLWIAIANKELLSEQPITMIYKLLPDKGAYIKRTIIDSWLTGKDYSLVPENAEIIGFSTEKEFSFQLEYKPKPRIKKIKEIFNASRYPLRGKQAQGIKLTDREIANFIIIPSSIGKSNSLEPENLLPINLCMSQNKEKQNTGTEDNSLIQIDDSRRESRKKQAKEQSPSQKSSLKEKRNQTIQSKKEQPAIISVKRAKSKKMTTKMIEKNPSESQSIQQNEAKVSQLELGFSTSVPKNSSESKEQTRTDNAASHSRGLLEAALKKHKNDR</sequence>
<dbReference type="AlphaFoldDB" id="A0A3P3XFY8"/>
<evidence type="ECO:0000313" key="9">
    <source>
        <dbReference type="EMBL" id="SLM10561.1"/>
    </source>
</evidence>
<dbReference type="GO" id="GO:0003677">
    <property type="term" value="F:DNA binding"/>
    <property type="evidence" value="ECO:0007669"/>
    <property type="project" value="UniProtKB-UniRule"/>
</dbReference>
<dbReference type="PANTHER" id="PTHR43493">
    <property type="entry name" value="DNA GYRASE/TOPOISOMERASE SUBUNIT A"/>
    <property type="match status" value="1"/>
</dbReference>
<dbReference type="EMBL" id="FWDM01000007">
    <property type="protein sequence ID" value="SLM10561.1"/>
    <property type="molecule type" value="Genomic_DNA"/>
</dbReference>
<dbReference type="GO" id="GO:0005737">
    <property type="term" value="C:cytoplasm"/>
    <property type="evidence" value="ECO:0007669"/>
    <property type="project" value="TreeGrafter"/>
</dbReference>
<dbReference type="PROSITE" id="PS52040">
    <property type="entry name" value="TOPO_IIA"/>
    <property type="match status" value="1"/>
</dbReference>
<dbReference type="PANTHER" id="PTHR43493:SF5">
    <property type="entry name" value="DNA GYRASE SUBUNIT A, CHLOROPLASTIC_MITOCHONDRIAL"/>
    <property type="match status" value="1"/>
</dbReference>
<dbReference type="NCBIfam" id="NF007209">
    <property type="entry name" value="PRK09631.1"/>
    <property type="match status" value="1"/>
</dbReference>
<evidence type="ECO:0000256" key="1">
    <source>
        <dbReference type="ARBA" id="ARBA00000185"/>
    </source>
</evidence>
<dbReference type="InterPro" id="IPR050220">
    <property type="entry name" value="Type_II_DNA_Topoisomerases"/>
</dbReference>
<protein>
    <submittedName>
        <fullName evidence="9">DNA topoisomerase (ATP-hydrolyzing)</fullName>
        <ecNumber evidence="9">5.99.1.3</ecNumber>
    </submittedName>
</protein>
<evidence type="ECO:0000256" key="3">
    <source>
        <dbReference type="ARBA" id="ARBA00023029"/>
    </source>
</evidence>
<evidence type="ECO:0000256" key="7">
    <source>
        <dbReference type="SAM" id="MobiDB-lite"/>
    </source>
</evidence>
<keyword evidence="3 6" id="KW-0799">Topoisomerase</keyword>
<feature type="domain" description="Topo IIA-type catalytic" evidence="8">
    <location>
        <begin position="25"/>
        <end position="471"/>
    </location>
</feature>
<evidence type="ECO:0000256" key="5">
    <source>
        <dbReference type="ARBA" id="ARBA00023235"/>
    </source>
</evidence>
<feature type="compositionally biased region" description="Polar residues" evidence="7">
    <location>
        <begin position="735"/>
        <end position="746"/>
    </location>
</feature>
<dbReference type="InterPro" id="IPR013760">
    <property type="entry name" value="Topo_IIA-like_dom_sf"/>
</dbReference>
<reference evidence="9" key="1">
    <citation type="submission" date="2017-02" db="EMBL/GenBank/DDBJ databases">
        <authorList>
            <person name="Regsiter A."/>
            <person name="William W."/>
        </authorList>
    </citation>
    <scope>NUCLEOTIDE SEQUENCE</scope>
    <source>
        <strain evidence="9">Bib</strain>
    </source>
</reference>
<gene>
    <name evidence="9" type="ORF">SPIROBIBN47_150048</name>
</gene>
<dbReference type="InterPro" id="IPR013757">
    <property type="entry name" value="Topo_IIA_A_a_sf"/>
</dbReference>
<dbReference type="GO" id="GO:0005524">
    <property type="term" value="F:ATP binding"/>
    <property type="evidence" value="ECO:0007669"/>
    <property type="project" value="InterPro"/>
</dbReference>
<keyword evidence="5 6" id="KW-0413">Isomerase</keyword>
<dbReference type="InterPro" id="IPR002205">
    <property type="entry name" value="Topo_IIA_dom_A"/>
</dbReference>
<dbReference type="InterPro" id="IPR013758">
    <property type="entry name" value="Topo_IIA_A/C_ab"/>
</dbReference>
<organism evidence="9">
    <name type="scientific">uncultured spirochete</name>
    <dbReference type="NCBI Taxonomy" id="156406"/>
    <lineage>
        <taxon>Bacteria</taxon>
        <taxon>Pseudomonadati</taxon>
        <taxon>Spirochaetota</taxon>
        <taxon>Spirochaetia</taxon>
        <taxon>Spirochaetales</taxon>
        <taxon>environmental samples</taxon>
    </lineage>
</organism>
<feature type="compositionally biased region" description="Polar residues" evidence="7">
    <location>
        <begin position="663"/>
        <end position="672"/>
    </location>
</feature>